<comment type="caution">
    <text evidence="3">The sequence shown here is derived from an EMBL/GenBank/DDBJ whole genome shotgun (WGS) entry which is preliminary data.</text>
</comment>
<dbReference type="EMBL" id="AFCE01000051">
    <property type="protein sequence ID" value="EGL84061.1"/>
    <property type="molecule type" value="Genomic_DNA"/>
</dbReference>
<dbReference type="SUPFAM" id="SSF51679">
    <property type="entry name" value="Bacterial luciferase-like"/>
    <property type="match status" value="1"/>
</dbReference>
<dbReference type="InterPro" id="IPR036661">
    <property type="entry name" value="Luciferase-like_sf"/>
</dbReference>
<dbReference type="InterPro" id="IPR011251">
    <property type="entry name" value="Luciferase-like_dom"/>
</dbReference>
<dbReference type="Proteomes" id="UP000010716">
    <property type="component" value="Unassembled WGS sequence"/>
</dbReference>
<reference evidence="3 4" key="1">
    <citation type="journal article" date="2011" name="J. Bacteriol.">
        <title>Draft genome sequence of the thermoalkaliphilic Caldalkalibacillus thermarum strain TA2.A1.</title>
        <authorList>
            <person name="Kalamorz F."/>
            <person name="Keis S."/>
            <person name="McMillan D.G."/>
            <person name="Olsson K."/>
            <person name="Stanton J.A."/>
            <person name="Stockwell P."/>
            <person name="Black M.A."/>
            <person name="Klingeman D.M."/>
            <person name="Land M.L."/>
            <person name="Han C.S."/>
            <person name="Martin S.L."/>
            <person name="Becher S.A."/>
            <person name="Peddie C.J."/>
            <person name="Morgan H.W."/>
            <person name="Matthies D."/>
            <person name="Preiss L."/>
            <person name="Meier T."/>
            <person name="Brown S.D."/>
            <person name="Cook G.M."/>
        </authorList>
    </citation>
    <scope>NUCLEOTIDE SEQUENCE [LARGE SCALE GENOMIC DNA]</scope>
    <source>
        <strain evidence="3 4">TA2.A1</strain>
    </source>
</reference>
<proteinExistence type="predicted"/>
<dbReference type="eggNOG" id="COG2141">
    <property type="taxonomic scope" value="Bacteria"/>
</dbReference>
<protein>
    <submittedName>
        <fullName evidence="3">Luciferase family oxidoreductase, group 1</fullName>
    </submittedName>
</protein>
<dbReference type="Gene3D" id="3.20.20.30">
    <property type="entry name" value="Luciferase-like domain"/>
    <property type="match status" value="1"/>
</dbReference>
<organism evidence="3 4">
    <name type="scientific">Caldalkalibacillus thermarum (strain TA2.A1)</name>
    <dbReference type="NCBI Taxonomy" id="986075"/>
    <lineage>
        <taxon>Bacteria</taxon>
        <taxon>Bacillati</taxon>
        <taxon>Bacillota</taxon>
        <taxon>Bacilli</taxon>
        <taxon>Bacillales</taxon>
        <taxon>Bacillaceae</taxon>
        <taxon>Caldalkalibacillus</taxon>
    </lineage>
</organism>
<dbReference type="AlphaFoldDB" id="F5L3M7"/>
<evidence type="ECO:0000313" key="3">
    <source>
        <dbReference type="EMBL" id="EGL84061.1"/>
    </source>
</evidence>
<comment type="similarity">
    <text evidence="1">To bacterial alkanal monooxygenase alpha and beta chains.</text>
</comment>
<dbReference type="InterPro" id="IPR019949">
    <property type="entry name" value="CmoO-like"/>
</dbReference>
<evidence type="ECO:0000313" key="4">
    <source>
        <dbReference type="Proteomes" id="UP000010716"/>
    </source>
</evidence>
<evidence type="ECO:0000256" key="1">
    <source>
        <dbReference type="ARBA" id="ARBA00007789"/>
    </source>
</evidence>
<name>F5L3M7_CALTT</name>
<feature type="domain" description="Luciferase-like" evidence="2">
    <location>
        <begin position="5"/>
        <end position="248"/>
    </location>
</feature>
<dbReference type="PANTHER" id="PTHR30137:SF19">
    <property type="entry name" value="LUCIFERASE-LIKE MONOOXYGENASE"/>
    <property type="match status" value="1"/>
</dbReference>
<gene>
    <name evidence="3" type="ORF">CathTA2_0386</name>
</gene>
<accession>F5L3M7</accession>
<dbReference type="NCBIfam" id="TIGR03558">
    <property type="entry name" value="oxido_grp_1"/>
    <property type="match status" value="1"/>
</dbReference>
<dbReference type="GO" id="GO:0016705">
    <property type="term" value="F:oxidoreductase activity, acting on paired donors, with incorporation or reduction of molecular oxygen"/>
    <property type="evidence" value="ECO:0007669"/>
    <property type="project" value="InterPro"/>
</dbReference>
<dbReference type="Pfam" id="PF00296">
    <property type="entry name" value="Bac_luciferase"/>
    <property type="match status" value="1"/>
</dbReference>
<sequence>MAHSSPEILITYIAARTSTIRVSFGGVMLPHYSAYKVAQQFRLLEALFPGRIALGIGRAPGGMPIATRALQEHKRPPADYYRQQIKDLLYYLQGSKDPDHRFTGLKAMPEIPTHPDIWILGSSGSSAQLAAEMGVSFGHAQFISGIKDTHAVQAYQTHFQPSGLQQKPQSLVAFFVACAETDDEAEEMAAVLDLALLNIERGKVGEGIPTIEEALKETYSPIEKQRIKENRSRMLVGSPDTIKAQIERLSTEYQTNEFMLATIMPDFESRIICYTLLAETFQLKHA</sequence>
<dbReference type="PANTHER" id="PTHR30137">
    <property type="entry name" value="LUCIFERASE-LIKE MONOOXYGENASE"/>
    <property type="match status" value="1"/>
</dbReference>
<dbReference type="GO" id="GO:0005829">
    <property type="term" value="C:cytosol"/>
    <property type="evidence" value="ECO:0007669"/>
    <property type="project" value="TreeGrafter"/>
</dbReference>
<evidence type="ECO:0000259" key="2">
    <source>
        <dbReference type="Pfam" id="PF00296"/>
    </source>
</evidence>
<dbReference type="InterPro" id="IPR050766">
    <property type="entry name" value="Bact_Lucif_Oxidored"/>
</dbReference>